<dbReference type="RefSeq" id="WP_344657969.1">
    <property type="nucleotide sequence ID" value="NZ_BAAAQM010000017.1"/>
</dbReference>
<evidence type="ECO:0000313" key="2">
    <source>
        <dbReference type="EMBL" id="GAA1971561.1"/>
    </source>
</evidence>
<comment type="caution">
    <text evidence="2">The sequence shown here is derived from an EMBL/GenBank/DDBJ whole genome shotgun (WGS) entry which is preliminary data.</text>
</comment>
<dbReference type="Pfam" id="PF03756">
    <property type="entry name" value="AfsA"/>
    <property type="match status" value="1"/>
</dbReference>
<keyword evidence="3" id="KW-1185">Reference proteome</keyword>
<sequence>MNPPSAAAPIVLVGSRFDSFIAAGLGVSAADFAEAVGHGGYDGLAEPVPVHLGQGLDEAAVAGAGEAVERRGLGDRLLLDPRDLPTPIEARAVHKQDARNVLLADFEYCGPDAFEASLRLHNDNELVQDHQSSPHLQGMVLVEAARQMFLAACELEYLRPWPDRKFSFLLTRIDTRFDRPVFPLPLRMRLTAHRAETHDVNRMRFHVETRFVQCGCEAARSEVAAAVRPLGPTRRVELRHAETAIAALEKARPLAGW</sequence>
<evidence type="ECO:0000259" key="1">
    <source>
        <dbReference type="Pfam" id="PF03756"/>
    </source>
</evidence>
<dbReference type="InterPro" id="IPR005509">
    <property type="entry name" value="AfsA_hotdog_dom"/>
</dbReference>
<dbReference type="EMBL" id="BAAAQM010000017">
    <property type="protein sequence ID" value="GAA1971561.1"/>
    <property type="molecule type" value="Genomic_DNA"/>
</dbReference>
<accession>A0ABN2RM83</accession>
<protein>
    <recommendedName>
        <fullName evidence="1">A-factor biosynthesis hotdog domain-containing protein</fullName>
    </recommendedName>
</protein>
<evidence type="ECO:0000313" key="3">
    <source>
        <dbReference type="Proteomes" id="UP001499854"/>
    </source>
</evidence>
<dbReference type="Proteomes" id="UP001499854">
    <property type="component" value="Unassembled WGS sequence"/>
</dbReference>
<gene>
    <name evidence="2" type="ORF">GCM10009838_33660</name>
</gene>
<proteinExistence type="predicted"/>
<reference evidence="2 3" key="1">
    <citation type="journal article" date="2019" name="Int. J. Syst. Evol. Microbiol.">
        <title>The Global Catalogue of Microorganisms (GCM) 10K type strain sequencing project: providing services to taxonomists for standard genome sequencing and annotation.</title>
        <authorList>
            <consortium name="The Broad Institute Genomics Platform"/>
            <consortium name="The Broad Institute Genome Sequencing Center for Infectious Disease"/>
            <person name="Wu L."/>
            <person name="Ma J."/>
        </authorList>
    </citation>
    <scope>NUCLEOTIDE SEQUENCE [LARGE SCALE GENOMIC DNA]</scope>
    <source>
        <strain evidence="2 3">JCM 16013</strain>
    </source>
</reference>
<feature type="domain" description="A-factor biosynthesis hotdog" evidence="1">
    <location>
        <begin position="92"/>
        <end position="209"/>
    </location>
</feature>
<name>A0ABN2RM83_9ACTN</name>
<organism evidence="2 3">
    <name type="scientific">Catenulispora subtropica</name>
    <dbReference type="NCBI Taxonomy" id="450798"/>
    <lineage>
        <taxon>Bacteria</taxon>
        <taxon>Bacillati</taxon>
        <taxon>Actinomycetota</taxon>
        <taxon>Actinomycetes</taxon>
        <taxon>Catenulisporales</taxon>
        <taxon>Catenulisporaceae</taxon>
        <taxon>Catenulispora</taxon>
    </lineage>
</organism>